<accession>A0A3B0UTK6</accession>
<dbReference type="SUPFAM" id="SSF48557">
    <property type="entry name" value="L-aspartase-like"/>
    <property type="match status" value="1"/>
</dbReference>
<proteinExistence type="predicted"/>
<dbReference type="InterPro" id="IPR022761">
    <property type="entry name" value="Fumarate_lyase_N"/>
</dbReference>
<dbReference type="PRINTS" id="PR00145">
    <property type="entry name" value="ARGSUCLYASE"/>
</dbReference>
<name>A0A3B0UTK6_9ZZZZ</name>
<evidence type="ECO:0000259" key="1">
    <source>
        <dbReference type="Pfam" id="PF00206"/>
    </source>
</evidence>
<dbReference type="Gene3D" id="1.10.40.30">
    <property type="entry name" value="Fumarase/aspartase (C-terminal domain)"/>
    <property type="match status" value="1"/>
</dbReference>
<dbReference type="CDD" id="cd01359">
    <property type="entry name" value="Argininosuccinate_lyase"/>
    <property type="match status" value="1"/>
</dbReference>
<gene>
    <name evidence="2" type="ORF">MNBD_BACTEROID06-50</name>
</gene>
<organism evidence="2">
    <name type="scientific">hydrothermal vent metagenome</name>
    <dbReference type="NCBI Taxonomy" id="652676"/>
    <lineage>
        <taxon>unclassified sequences</taxon>
        <taxon>metagenomes</taxon>
        <taxon>ecological metagenomes</taxon>
    </lineage>
</organism>
<dbReference type="Gene3D" id="1.20.200.10">
    <property type="entry name" value="Fumarase/aspartase (Central domain)"/>
    <property type="match status" value="1"/>
</dbReference>
<dbReference type="PANTHER" id="PTHR43814:SF1">
    <property type="entry name" value="ARGININOSUCCINATE LYASE"/>
    <property type="match status" value="1"/>
</dbReference>
<reference evidence="2" key="1">
    <citation type="submission" date="2018-06" db="EMBL/GenBank/DDBJ databases">
        <authorList>
            <person name="Zhirakovskaya E."/>
        </authorList>
    </citation>
    <scope>NUCLEOTIDE SEQUENCE</scope>
</reference>
<dbReference type="GO" id="GO:0004056">
    <property type="term" value="F:argininosuccinate lyase activity"/>
    <property type="evidence" value="ECO:0007669"/>
    <property type="project" value="UniProtKB-EC"/>
</dbReference>
<dbReference type="InterPro" id="IPR008948">
    <property type="entry name" value="L-Aspartase-like"/>
</dbReference>
<dbReference type="InterPro" id="IPR009049">
    <property type="entry name" value="Argininosuccinate_lyase"/>
</dbReference>
<feature type="domain" description="Fumarate lyase N-terminal" evidence="1">
    <location>
        <begin position="24"/>
        <end position="300"/>
    </location>
</feature>
<sequence length="428" mass="48048">MKLWNKGYTIENAVEKFTVGNDRALDIAIAKYDLLASKAHTNMLCSIGIITEPERSQLITELNTLLQQVEEGSFIIEDVFEDVHSKIEFELIKKLGYTGKKVHTGRSRNDQVLVALHLYLKEEMEKFKQGVEVLFNQLQKLSEQYKDILIPGYTHLQVAMPSSIGLWLGGYAELLIDDIHFLNAAYKIADQNPLGSGAGYGSSIPLNRTQTTKELGLETLKFNSIAAQLSRGKLEKTVSFAMASVASTLSRLAMDVTLYMNENHGFISFPKELTTGSSIMPHKKNPDVLELVRAKCNKIQALPTELTLITNNLPTGYHRDYQLLKESLFPAITSLKDCLEITDFMFLHLVVNPSVVEQPQYDMLFSVEAVNELVNQGVPFREAYQQIGKSIEEGNYVPNKNPIHTHEGSIGNLCNFEIKEKFKKAMIG</sequence>
<dbReference type="NCBIfam" id="TIGR00838">
    <property type="entry name" value="argH"/>
    <property type="match status" value="1"/>
</dbReference>
<dbReference type="PRINTS" id="PR00149">
    <property type="entry name" value="FUMRATELYASE"/>
</dbReference>
<keyword evidence="2" id="KW-0456">Lyase</keyword>
<dbReference type="Gene3D" id="1.10.275.10">
    <property type="entry name" value="Fumarase/aspartase (N-terminal domain)"/>
    <property type="match status" value="1"/>
</dbReference>
<dbReference type="EC" id="4.3.2.1" evidence="2"/>
<dbReference type="GO" id="GO:0042450">
    <property type="term" value="P:L-arginine biosynthetic process via ornithine"/>
    <property type="evidence" value="ECO:0007669"/>
    <property type="project" value="InterPro"/>
</dbReference>
<dbReference type="InterPro" id="IPR020557">
    <property type="entry name" value="Fumarate_lyase_CS"/>
</dbReference>
<dbReference type="EMBL" id="UOES01000423">
    <property type="protein sequence ID" value="VAW28597.1"/>
    <property type="molecule type" value="Genomic_DNA"/>
</dbReference>
<dbReference type="PROSITE" id="PS00163">
    <property type="entry name" value="FUMARATE_LYASES"/>
    <property type="match status" value="1"/>
</dbReference>
<dbReference type="InterPro" id="IPR024083">
    <property type="entry name" value="Fumarase/histidase_N"/>
</dbReference>
<dbReference type="GO" id="GO:0005829">
    <property type="term" value="C:cytosol"/>
    <property type="evidence" value="ECO:0007669"/>
    <property type="project" value="TreeGrafter"/>
</dbReference>
<protein>
    <submittedName>
        <fullName evidence="2">Argininosuccinate lyase</fullName>
        <ecNumber evidence="2">4.3.2.1</ecNumber>
    </submittedName>
</protein>
<dbReference type="InterPro" id="IPR000362">
    <property type="entry name" value="Fumarate_lyase_fam"/>
</dbReference>
<dbReference type="Pfam" id="PF00206">
    <property type="entry name" value="Lyase_1"/>
    <property type="match status" value="1"/>
</dbReference>
<dbReference type="PANTHER" id="PTHR43814">
    <property type="entry name" value="ARGININOSUCCINATE LYASE"/>
    <property type="match status" value="1"/>
</dbReference>
<evidence type="ECO:0000313" key="2">
    <source>
        <dbReference type="EMBL" id="VAW28597.1"/>
    </source>
</evidence>
<dbReference type="AlphaFoldDB" id="A0A3B0UTK6"/>